<evidence type="ECO:0000313" key="3">
    <source>
        <dbReference type="Proteomes" id="UP001556098"/>
    </source>
</evidence>
<gene>
    <name evidence="2" type="ORF">AB2B41_16155</name>
</gene>
<reference evidence="2 3" key="1">
    <citation type="submission" date="2024-07" db="EMBL/GenBank/DDBJ databases">
        <title>Marimonas sp.nov., isolated from tidal-flat sediment.</title>
        <authorList>
            <person name="Jayan J.N."/>
            <person name="Lee S.S."/>
        </authorList>
    </citation>
    <scope>NUCLEOTIDE SEQUENCE [LARGE SCALE GENOMIC DNA]</scope>
    <source>
        <strain evidence="2 3">MJW-29</strain>
    </source>
</reference>
<comment type="caution">
    <text evidence="2">The sequence shown here is derived from an EMBL/GenBank/DDBJ whole genome shotgun (WGS) entry which is preliminary data.</text>
</comment>
<accession>A0ABV3RQ85</accession>
<feature type="chain" id="PRO_5047340628" description="Excinuclease ABC subunit B" evidence="1">
    <location>
        <begin position="18"/>
        <end position="142"/>
    </location>
</feature>
<sequence>MKAAAIGLTLLALPADAWEFTPSTPCLLTHETGEVAVELTYDPTAPLYSISLTQKTPFDPAPIFSMRFNGPFPLAISTDQHRLSNGGRTLTVVDQGFGNVLNGLQFNDTAVATLGARYVPIPLKDAADAVAAFRACDVVPTT</sequence>
<dbReference type="Proteomes" id="UP001556098">
    <property type="component" value="Unassembled WGS sequence"/>
</dbReference>
<evidence type="ECO:0008006" key="4">
    <source>
        <dbReference type="Google" id="ProtNLM"/>
    </source>
</evidence>
<proteinExistence type="predicted"/>
<name>A0ABV3RQ85_9RHOB</name>
<organism evidence="2 3">
    <name type="scientific">Sulfitobacter sediminis</name>
    <dbReference type="NCBI Taxonomy" id="3234186"/>
    <lineage>
        <taxon>Bacteria</taxon>
        <taxon>Pseudomonadati</taxon>
        <taxon>Pseudomonadota</taxon>
        <taxon>Alphaproteobacteria</taxon>
        <taxon>Rhodobacterales</taxon>
        <taxon>Roseobacteraceae</taxon>
        <taxon>Sulfitobacter</taxon>
    </lineage>
</organism>
<feature type="signal peptide" evidence="1">
    <location>
        <begin position="1"/>
        <end position="17"/>
    </location>
</feature>
<evidence type="ECO:0000313" key="2">
    <source>
        <dbReference type="EMBL" id="MEW9921145.1"/>
    </source>
</evidence>
<keyword evidence="1" id="KW-0732">Signal</keyword>
<protein>
    <recommendedName>
        <fullName evidence="4">Excinuclease ABC subunit B</fullName>
    </recommendedName>
</protein>
<dbReference type="EMBL" id="JBFNXX010000013">
    <property type="protein sequence ID" value="MEW9921145.1"/>
    <property type="molecule type" value="Genomic_DNA"/>
</dbReference>
<evidence type="ECO:0000256" key="1">
    <source>
        <dbReference type="SAM" id="SignalP"/>
    </source>
</evidence>
<dbReference type="RefSeq" id="WP_367878848.1">
    <property type="nucleotide sequence ID" value="NZ_JBFNXX010000013.1"/>
</dbReference>
<keyword evidence="3" id="KW-1185">Reference proteome</keyword>